<keyword evidence="2" id="KW-1185">Reference proteome</keyword>
<reference evidence="1 2" key="1">
    <citation type="journal article" date="2018" name="Nat. Genet.">
        <title>The Rosa genome provides new insights in the design of modern roses.</title>
        <authorList>
            <person name="Bendahmane M."/>
        </authorList>
    </citation>
    <scope>NUCLEOTIDE SEQUENCE [LARGE SCALE GENOMIC DNA]</scope>
    <source>
        <strain evidence="2">cv. Old Blush</strain>
    </source>
</reference>
<protein>
    <submittedName>
        <fullName evidence="1">Uncharacterized protein</fullName>
    </submittedName>
</protein>
<organism evidence="1 2">
    <name type="scientific">Rosa chinensis</name>
    <name type="common">China rose</name>
    <dbReference type="NCBI Taxonomy" id="74649"/>
    <lineage>
        <taxon>Eukaryota</taxon>
        <taxon>Viridiplantae</taxon>
        <taxon>Streptophyta</taxon>
        <taxon>Embryophyta</taxon>
        <taxon>Tracheophyta</taxon>
        <taxon>Spermatophyta</taxon>
        <taxon>Magnoliopsida</taxon>
        <taxon>eudicotyledons</taxon>
        <taxon>Gunneridae</taxon>
        <taxon>Pentapetalae</taxon>
        <taxon>rosids</taxon>
        <taxon>fabids</taxon>
        <taxon>Rosales</taxon>
        <taxon>Rosaceae</taxon>
        <taxon>Rosoideae</taxon>
        <taxon>Rosoideae incertae sedis</taxon>
        <taxon>Rosa</taxon>
    </lineage>
</organism>
<name>A0A2P6PCW2_ROSCH</name>
<proteinExistence type="predicted"/>
<accession>A0A2P6PCW2</accession>
<sequence>MNLKISINHKNSRIQQLFKHICQLRQNQRITKQRLQGESDYTVDEDEMNELMMWSLEFRKQSSRMVMDDAHGLSSSPLALLELRGCPRGWRRSRLS</sequence>
<dbReference type="AlphaFoldDB" id="A0A2P6PCW2"/>
<comment type="caution">
    <text evidence="1">The sequence shown here is derived from an EMBL/GenBank/DDBJ whole genome shotgun (WGS) entry which is preliminary data.</text>
</comment>
<evidence type="ECO:0000313" key="1">
    <source>
        <dbReference type="EMBL" id="PRQ19760.1"/>
    </source>
</evidence>
<dbReference type="Gramene" id="PRQ19760">
    <property type="protein sequence ID" value="PRQ19760"/>
    <property type="gene ID" value="RchiOBHm_Chr7g0220801"/>
</dbReference>
<evidence type="ECO:0000313" key="2">
    <source>
        <dbReference type="Proteomes" id="UP000238479"/>
    </source>
</evidence>
<dbReference type="Proteomes" id="UP000238479">
    <property type="component" value="Chromosome 7"/>
</dbReference>
<gene>
    <name evidence="1" type="ORF">RchiOBHm_Chr7g0220801</name>
</gene>
<dbReference type="EMBL" id="PDCK01000045">
    <property type="protein sequence ID" value="PRQ19760.1"/>
    <property type="molecule type" value="Genomic_DNA"/>
</dbReference>